<evidence type="ECO:0000313" key="2">
    <source>
        <dbReference type="Proteomes" id="UP001144978"/>
    </source>
</evidence>
<keyword evidence="2" id="KW-1185">Reference proteome</keyword>
<comment type="caution">
    <text evidence="1">The sequence shown here is derived from an EMBL/GenBank/DDBJ whole genome shotgun (WGS) entry which is preliminary data.</text>
</comment>
<dbReference type="EMBL" id="JANSHE010000674">
    <property type="protein sequence ID" value="KAJ3008141.1"/>
    <property type="molecule type" value="Genomic_DNA"/>
</dbReference>
<proteinExistence type="predicted"/>
<organism evidence="1 2">
    <name type="scientific">Trametes sanguinea</name>
    <dbReference type="NCBI Taxonomy" id="158606"/>
    <lineage>
        <taxon>Eukaryota</taxon>
        <taxon>Fungi</taxon>
        <taxon>Dikarya</taxon>
        <taxon>Basidiomycota</taxon>
        <taxon>Agaricomycotina</taxon>
        <taxon>Agaricomycetes</taxon>
        <taxon>Polyporales</taxon>
        <taxon>Polyporaceae</taxon>
        <taxon>Trametes</taxon>
    </lineage>
</organism>
<evidence type="ECO:0000313" key="1">
    <source>
        <dbReference type="EMBL" id="KAJ3008141.1"/>
    </source>
</evidence>
<reference evidence="1" key="1">
    <citation type="submission" date="2022-08" db="EMBL/GenBank/DDBJ databases">
        <title>Genome Sequence of Pycnoporus sanguineus.</title>
        <authorList>
            <person name="Buettner E."/>
        </authorList>
    </citation>
    <scope>NUCLEOTIDE SEQUENCE</scope>
    <source>
        <strain evidence="1">CG-C14</strain>
    </source>
</reference>
<protein>
    <submittedName>
        <fullName evidence="1">Uncharacterized protein</fullName>
    </submittedName>
</protein>
<name>A0ACC1Q167_9APHY</name>
<dbReference type="Proteomes" id="UP001144978">
    <property type="component" value="Unassembled WGS sequence"/>
</dbReference>
<sequence length="442" mass="49250">MRAVRRRLVTDDDLSEGGMVETSSEADYESLEDGVEEAADDSNTEAAAVIPAASMCRMKTHRHYRLVVKEVGLPLQEFPCGRILVWTIRDAILAHQDAYQKASVMHRDISVGNILIMPPTSKDKESTYRGLLADWELSKRLDDYEAGARHPDRTGTWQFMSVHIQDHPEAQVEVIDELESFMHVMIYCAIRYLPNTCVDIGKFMYDYFDDGQRRQKEGEYTCGALKRLVTSDLNGVLTTLSNEPITFFRYPPAPEPKASSTKKNPRPPPPPPPPHPINRVITRLLTMFGARYHIAPDRSADPLDAFVKGCYSFGLKPPSQLQQQGELTASSETHACMLDLLNMASEEAAPLWPGREDRVSDQLKPNLHPNKPEKTREKRTSPSSSSDIDESDECLECGPRQALRGKYCAELGADDVGGRSRTGEEVPSGESVGEGEGEGEVE</sequence>
<gene>
    <name evidence="1" type="ORF">NUW54_g3266</name>
</gene>
<accession>A0ACC1Q167</accession>